<proteinExistence type="inferred from homology"/>
<accession>A0ABU8C769</accession>
<dbReference type="Gene3D" id="3.40.190.10">
    <property type="entry name" value="Periplasmic binding protein-like II"/>
    <property type="match status" value="2"/>
</dbReference>
<reference evidence="5 6" key="1">
    <citation type="journal article" date="2023" name="Ecotoxicol. Environ. Saf.">
        <title>Mercury remediation potential of mercury-resistant strain Rheinheimera metallidurans sp. nov. isolated from a municipal waste dumping site.</title>
        <authorList>
            <person name="Yadav V."/>
            <person name="Manjhi A."/>
            <person name="Vadakedath N."/>
        </authorList>
    </citation>
    <scope>NUCLEOTIDE SEQUENCE [LARGE SCALE GENOMIC DNA]</scope>
    <source>
        <strain evidence="5 6">E-49</strain>
    </source>
</reference>
<feature type="signal peptide" evidence="3">
    <location>
        <begin position="1"/>
        <end position="20"/>
    </location>
</feature>
<gene>
    <name evidence="5" type="ORF">MN202_11100</name>
</gene>
<dbReference type="PANTHER" id="PTHR35936">
    <property type="entry name" value="MEMBRANE-BOUND LYTIC MUREIN TRANSGLYCOSYLASE F"/>
    <property type="match status" value="1"/>
</dbReference>
<feature type="chain" id="PRO_5046748415" evidence="3">
    <location>
        <begin position="21"/>
        <end position="240"/>
    </location>
</feature>
<comment type="similarity">
    <text evidence="1">Belongs to the bacterial solute-binding protein 3 family.</text>
</comment>
<evidence type="ECO:0000313" key="6">
    <source>
        <dbReference type="Proteomes" id="UP001375382"/>
    </source>
</evidence>
<sequence length="240" mass="27427">MPNRISLLFTAMLLSDVAAAQPEQLLWCLDHVPKRQHYEPGKTPYGPMVNLMQDLASRLNVELTFTLPTPVNRCLQQLEHGEVDIVASLLYSPQREQRFHLMPFDIARSESWFIHKDYQLQDQPGLRVMLVKDLIYSAGLQDNYKAAGYVITTANNMDEALAALFFRDTDIVVGPEHITQAKIANNARYKTILTLAPLHQQPVIEAHIAISKTGRYAKRHEAFRQALQQIRQEGKYALYN</sequence>
<name>A0ABU8C769_9GAMM</name>
<dbReference type="Pfam" id="PF00497">
    <property type="entry name" value="SBP_bac_3"/>
    <property type="match status" value="1"/>
</dbReference>
<dbReference type="SUPFAM" id="SSF53850">
    <property type="entry name" value="Periplasmic binding protein-like II"/>
    <property type="match status" value="1"/>
</dbReference>
<dbReference type="RefSeq" id="WP_335736194.1">
    <property type="nucleotide sequence ID" value="NZ_JALAAR010000008.1"/>
</dbReference>
<dbReference type="InterPro" id="IPR001638">
    <property type="entry name" value="Solute-binding_3/MltF_N"/>
</dbReference>
<comment type="caution">
    <text evidence="5">The sequence shown here is derived from an EMBL/GenBank/DDBJ whole genome shotgun (WGS) entry which is preliminary data.</text>
</comment>
<keyword evidence="2 3" id="KW-0732">Signal</keyword>
<dbReference type="EMBL" id="JALAAR010000008">
    <property type="protein sequence ID" value="MEH8017785.1"/>
    <property type="molecule type" value="Genomic_DNA"/>
</dbReference>
<evidence type="ECO:0000259" key="4">
    <source>
        <dbReference type="Pfam" id="PF00497"/>
    </source>
</evidence>
<evidence type="ECO:0000256" key="1">
    <source>
        <dbReference type="ARBA" id="ARBA00010333"/>
    </source>
</evidence>
<evidence type="ECO:0000313" key="5">
    <source>
        <dbReference type="EMBL" id="MEH8017785.1"/>
    </source>
</evidence>
<evidence type="ECO:0000256" key="3">
    <source>
        <dbReference type="SAM" id="SignalP"/>
    </source>
</evidence>
<protein>
    <submittedName>
        <fullName evidence="5">Transporter substrate-binding domain-containing protein</fullName>
    </submittedName>
</protein>
<organism evidence="5 6">
    <name type="scientific">Rheinheimera muenzenbergensis</name>
    <dbReference type="NCBI Taxonomy" id="1193628"/>
    <lineage>
        <taxon>Bacteria</taxon>
        <taxon>Pseudomonadati</taxon>
        <taxon>Pseudomonadota</taxon>
        <taxon>Gammaproteobacteria</taxon>
        <taxon>Chromatiales</taxon>
        <taxon>Chromatiaceae</taxon>
        <taxon>Rheinheimera</taxon>
    </lineage>
</organism>
<dbReference type="PANTHER" id="PTHR35936:SF19">
    <property type="entry name" value="AMINO-ACID-BINDING PROTEIN YXEM-RELATED"/>
    <property type="match status" value="1"/>
</dbReference>
<evidence type="ECO:0000256" key="2">
    <source>
        <dbReference type="ARBA" id="ARBA00022729"/>
    </source>
</evidence>
<dbReference type="Proteomes" id="UP001375382">
    <property type="component" value="Unassembled WGS sequence"/>
</dbReference>
<keyword evidence="6" id="KW-1185">Reference proteome</keyword>
<feature type="domain" description="Solute-binding protein family 3/N-terminal" evidence="4">
    <location>
        <begin position="39"/>
        <end position="237"/>
    </location>
</feature>